<accession>A0AAV3JTE1</accession>
<reference evidence="2 3" key="1">
    <citation type="journal article" date="2013" name="Genome Announc.">
        <title>Multiple genome sequences of Helicobacter pylori strains of diverse disease and antibiotic resistance backgrounds from Malaysia.</title>
        <authorList>
            <person name="Rehvathy V."/>
            <person name="Tan M.H."/>
            <person name="Gunaletchumy S.P."/>
            <person name="Teh X."/>
            <person name="Wang S."/>
            <person name="Baybayan P."/>
            <person name="Singh S."/>
            <person name="Ashby M."/>
            <person name="Kaakoush N.O."/>
            <person name="Mitchell H.M."/>
            <person name="Croft L.J."/>
            <person name="Goh K.L."/>
            <person name="Loke M.F."/>
            <person name="Vadivelu J."/>
        </authorList>
    </citation>
    <scope>NUCLEOTIDE SEQUENCE [LARGE SCALE GENOMIC DNA]</scope>
    <source>
        <strain evidence="2 3">UM038</strain>
    </source>
</reference>
<feature type="transmembrane region" description="Helical" evidence="1">
    <location>
        <begin position="6"/>
        <end position="28"/>
    </location>
</feature>
<organism evidence="2 3">
    <name type="scientific">Helicobacter pylori UM038</name>
    <dbReference type="NCBI Taxonomy" id="1352343"/>
    <lineage>
        <taxon>Bacteria</taxon>
        <taxon>Pseudomonadati</taxon>
        <taxon>Campylobacterota</taxon>
        <taxon>Epsilonproteobacteria</taxon>
        <taxon>Campylobacterales</taxon>
        <taxon>Helicobacteraceae</taxon>
        <taxon>Helicobacter</taxon>
    </lineage>
</organism>
<dbReference type="AlphaFoldDB" id="A0AAV3JTE1"/>
<keyword evidence="1" id="KW-0812">Transmembrane</keyword>
<evidence type="ECO:0000313" key="2">
    <source>
        <dbReference type="EMBL" id="EPZ70365.1"/>
    </source>
</evidence>
<keyword evidence="1" id="KW-0472">Membrane</keyword>
<evidence type="ECO:0000256" key="1">
    <source>
        <dbReference type="SAM" id="Phobius"/>
    </source>
</evidence>
<dbReference type="RefSeq" id="WP_021301131.1">
    <property type="nucleotide sequence ID" value="NZ_AUSL01000003.1"/>
</dbReference>
<protein>
    <submittedName>
        <fullName evidence="2">Uncharacterized protein</fullName>
    </submittedName>
</protein>
<dbReference type="EMBL" id="AUSL01000003">
    <property type="protein sequence ID" value="EPZ70365.1"/>
    <property type="molecule type" value="Genomic_DNA"/>
</dbReference>
<dbReference type="Proteomes" id="UP000015451">
    <property type="component" value="Unassembled WGS sequence"/>
</dbReference>
<gene>
    <name evidence="2" type="ORF">N199_03890</name>
</gene>
<evidence type="ECO:0000313" key="3">
    <source>
        <dbReference type="Proteomes" id="UP000015451"/>
    </source>
</evidence>
<keyword evidence="1" id="KW-1133">Transmembrane helix</keyword>
<comment type="caution">
    <text evidence="2">The sequence shown here is derived from an EMBL/GenBank/DDBJ whole genome shotgun (WGS) entry which is preliminary data.</text>
</comment>
<proteinExistence type="predicted"/>
<sequence length="75" mass="8814">MWDEKIIKIIPVLCLFCLLEVFELSLIINNMDRSEKLETKIENNLKMIEDITILSNEHLEGMSLKHSKDKVVKDK</sequence>
<name>A0AAV3JTE1_HELPX</name>